<dbReference type="AlphaFoldDB" id="A0A2S5CGE3"/>
<dbReference type="Proteomes" id="UP000237423">
    <property type="component" value="Unassembled WGS sequence"/>
</dbReference>
<accession>A0A2S5CGE3</accession>
<organism evidence="1 2">
    <name type="scientific">Methylovulum psychrotolerans</name>
    <dbReference type="NCBI Taxonomy" id="1704499"/>
    <lineage>
        <taxon>Bacteria</taxon>
        <taxon>Pseudomonadati</taxon>
        <taxon>Pseudomonadota</taxon>
        <taxon>Gammaproteobacteria</taxon>
        <taxon>Methylococcales</taxon>
        <taxon>Methylococcaceae</taxon>
        <taxon>Methylovulum</taxon>
    </lineage>
</organism>
<name>A0A2S5CGE3_9GAMM</name>
<dbReference type="RefSeq" id="WP_103975747.1">
    <property type="nucleotide sequence ID" value="NZ_PGFZ01000020.1"/>
</dbReference>
<reference evidence="1 2" key="1">
    <citation type="submission" date="2017-11" db="EMBL/GenBank/DDBJ databases">
        <title>Draft Genome Sequence of Methylobacter psychrotolerans Sph1T, an Obligate Methanotroph from Low-Temperature Environments.</title>
        <authorList>
            <person name="Oshkin I.Y."/>
            <person name="Miroshnikov K."/>
            <person name="Belova S.E."/>
            <person name="Korzhenkov A."/>
            <person name="Toshchakov S.V."/>
            <person name="Dedysh S.N."/>
        </authorList>
    </citation>
    <scope>NUCLEOTIDE SEQUENCE [LARGE SCALE GENOMIC DNA]</scope>
    <source>
        <strain evidence="1 2">Sph1</strain>
    </source>
</reference>
<protein>
    <submittedName>
        <fullName evidence="1">Uncharacterized protein</fullName>
    </submittedName>
</protein>
<evidence type="ECO:0000313" key="2">
    <source>
        <dbReference type="Proteomes" id="UP000237423"/>
    </source>
</evidence>
<dbReference type="EMBL" id="PGFZ01000020">
    <property type="protein sequence ID" value="POZ49880.1"/>
    <property type="molecule type" value="Genomic_DNA"/>
</dbReference>
<comment type="caution">
    <text evidence="1">The sequence shown here is derived from an EMBL/GenBank/DDBJ whole genome shotgun (WGS) entry which is preliminary data.</text>
</comment>
<evidence type="ECO:0000313" key="1">
    <source>
        <dbReference type="EMBL" id="POZ49880.1"/>
    </source>
</evidence>
<proteinExistence type="predicted"/>
<sequence>MVSVGNTEGEMVNLFIFLYRKAKGEQFDFCKALIADDRDYRLSGIDLFEAKVIFNLVDIIERQRIAIENLTNQ</sequence>
<gene>
    <name evidence="1" type="ORF">AADEFJLK_04326</name>
</gene>